<dbReference type="Gene3D" id="1.10.10.10">
    <property type="entry name" value="Winged helix-like DNA-binding domain superfamily/Winged helix DNA-binding domain"/>
    <property type="match status" value="1"/>
</dbReference>
<evidence type="ECO:0000313" key="3">
    <source>
        <dbReference type="Proteomes" id="UP001596122"/>
    </source>
</evidence>
<dbReference type="InterPro" id="IPR036390">
    <property type="entry name" value="WH_DNA-bd_sf"/>
</dbReference>
<organism evidence="2 3">
    <name type="scientific">Aquipuribacter nitratireducens</name>
    <dbReference type="NCBI Taxonomy" id="650104"/>
    <lineage>
        <taxon>Bacteria</taxon>
        <taxon>Bacillati</taxon>
        <taxon>Actinomycetota</taxon>
        <taxon>Actinomycetes</taxon>
        <taxon>Micrococcales</taxon>
        <taxon>Intrasporangiaceae</taxon>
        <taxon>Aquipuribacter</taxon>
    </lineage>
</organism>
<evidence type="ECO:0000259" key="1">
    <source>
        <dbReference type="PROSITE" id="PS50995"/>
    </source>
</evidence>
<reference evidence="3" key="1">
    <citation type="journal article" date="2019" name="Int. J. Syst. Evol. Microbiol.">
        <title>The Global Catalogue of Microorganisms (GCM) 10K type strain sequencing project: providing services to taxonomists for standard genome sequencing and annotation.</title>
        <authorList>
            <consortium name="The Broad Institute Genomics Platform"/>
            <consortium name="The Broad Institute Genome Sequencing Center for Infectious Disease"/>
            <person name="Wu L."/>
            <person name="Ma J."/>
        </authorList>
    </citation>
    <scope>NUCLEOTIDE SEQUENCE [LARGE SCALE GENOMIC DNA]</scope>
    <source>
        <strain evidence="3">CCUG 43114</strain>
    </source>
</reference>
<sequence length="141" mass="15028">MPDADPTLALALLRAADWFDDALRARLSRDGVRLTRSQAQVFAALDPGGSSIAALARAVGVTRQSMHRTVGELVDLGLLDVGTDPDDARASLVRLTRVGAALVRRAARELREVEAELARRIGARRVAALRDALAADWGPAP</sequence>
<accession>A0ABW0GMJ6</accession>
<dbReference type="InterPro" id="IPR036388">
    <property type="entry name" value="WH-like_DNA-bd_sf"/>
</dbReference>
<feature type="domain" description="HTH marR-type" evidence="1">
    <location>
        <begin position="5"/>
        <end position="138"/>
    </location>
</feature>
<dbReference type="RefSeq" id="WP_340270584.1">
    <property type="nucleotide sequence ID" value="NZ_JBBEOG010000007.1"/>
</dbReference>
<dbReference type="SUPFAM" id="SSF46785">
    <property type="entry name" value="Winged helix' DNA-binding domain"/>
    <property type="match status" value="1"/>
</dbReference>
<dbReference type="PANTHER" id="PTHR33164:SF57">
    <property type="entry name" value="MARR-FAMILY TRANSCRIPTIONAL REGULATOR"/>
    <property type="match status" value="1"/>
</dbReference>
<dbReference type="PANTHER" id="PTHR33164">
    <property type="entry name" value="TRANSCRIPTIONAL REGULATOR, MARR FAMILY"/>
    <property type="match status" value="1"/>
</dbReference>
<evidence type="ECO:0000313" key="2">
    <source>
        <dbReference type="EMBL" id="MFC5381173.1"/>
    </source>
</evidence>
<dbReference type="EMBL" id="JBHSLD010000009">
    <property type="protein sequence ID" value="MFC5381173.1"/>
    <property type="molecule type" value="Genomic_DNA"/>
</dbReference>
<dbReference type="InterPro" id="IPR039422">
    <property type="entry name" value="MarR/SlyA-like"/>
</dbReference>
<dbReference type="Pfam" id="PF12802">
    <property type="entry name" value="MarR_2"/>
    <property type="match status" value="1"/>
</dbReference>
<proteinExistence type="predicted"/>
<dbReference type="InterPro" id="IPR000835">
    <property type="entry name" value="HTH_MarR-typ"/>
</dbReference>
<keyword evidence="3" id="KW-1185">Reference proteome</keyword>
<dbReference type="PROSITE" id="PS50995">
    <property type="entry name" value="HTH_MARR_2"/>
    <property type="match status" value="1"/>
</dbReference>
<name>A0ABW0GMJ6_9MICO</name>
<dbReference type="Proteomes" id="UP001596122">
    <property type="component" value="Unassembled WGS sequence"/>
</dbReference>
<dbReference type="SMART" id="SM00347">
    <property type="entry name" value="HTH_MARR"/>
    <property type="match status" value="1"/>
</dbReference>
<comment type="caution">
    <text evidence="2">The sequence shown here is derived from an EMBL/GenBank/DDBJ whole genome shotgun (WGS) entry which is preliminary data.</text>
</comment>
<gene>
    <name evidence="2" type="ORF">ACFPJ6_10250</name>
</gene>
<protein>
    <submittedName>
        <fullName evidence="2">MarR family winged helix-turn-helix transcriptional regulator</fullName>
    </submittedName>
</protein>